<feature type="region of interest" description="Disordered" evidence="2">
    <location>
        <begin position="181"/>
        <end position="216"/>
    </location>
</feature>
<dbReference type="GeneID" id="108265858"/>
<gene>
    <name evidence="5" type="primary">fhip2b</name>
</gene>
<evidence type="ECO:0000259" key="3">
    <source>
        <dbReference type="Pfam" id="PF19314"/>
    </source>
</evidence>
<keyword evidence="4" id="KW-1185">Reference proteome</keyword>
<dbReference type="PANTHER" id="PTHR21705">
    <property type="entry name" value="RAI16 PROTEIN-RELATED"/>
    <property type="match status" value="1"/>
</dbReference>
<dbReference type="Pfam" id="PF19314">
    <property type="entry name" value="DUF5917"/>
    <property type="match status" value="1"/>
</dbReference>
<comment type="similarity">
    <text evidence="1">Belongs to the FHIP family.</text>
</comment>
<evidence type="ECO:0000256" key="1">
    <source>
        <dbReference type="ARBA" id="ARBA00024336"/>
    </source>
</evidence>
<accession>A0A2D0R0G0</accession>
<dbReference type="InterPro" id="IPR045669">
    <property type="entry name" value="FHIP_C"/>
</dbReference>
<dbReference type="OrthoDB" id="5350595at2759"/>
<dbReference type="CTD" id="64760"/>
<name>A0A2D0R0G0_ICTPU</name>
<protein>
    <submittedName>
        <fullName evidence="5">FHF complex subunit HOOK interacting protein 2B isoform X2</fullName>
    </submittedName>
</protein>
<feature type="compositionally biased region" description="Polar residues" evidence="2">
    <location>
        <begin position="202"/>
        <end position="216"/>
    </location>
</feature>
<sequence length="601" mass="67885">MDMFNKLTTLFQQALETREPSENLLDSFVDHWKGITNYYIETTDEAQPVKQTDIPWRLKQMLDILVYEEREQDVEETGPCMEYLLQHKLLETLCTLGKAQYPPGMSQQVLLFFSKLLAQIQKPMLHVINVYRPVQKLIRLCGLPDSQTEKEESLFLFTICSRVKKDPYVLNYILETDKEGQPQRCSSVSGEGVEGAGGGSSPEDSASPSTQSSNQPDTGFIRILVQLGKSQKSRVALRAMESVLILTSVPHVDTSKLLAEETPLCDLLAERACELYGAIPVTLHPEDIHSYTIKQWRIRLSPVSAEETQTFPAQEHVDKFFCWLDYCDQLIKDAPEVLAVKLARALHQQWLTGIVQPQLLQMEMEEDPFFTDSEFSGSERLLSMSREDRKSSARPQIAETVNSFLCLVPQEAKTSQHAQGAGYDTYVHDALTSLKECSAVSADWGWPDAPKPIGVHSDSADFYEGHFLKVLLDRIARILEQPYELNLQVTSVLSRLAAFPHPHLHEYLLDPYVSLSPGTRSLFSTLVRVIGELMQRIQHIPDFTQRLVTVRKQLTGLEEETVVDHGILLKGVIVLEEFCKELAAIAFVKLPMGDQEHLSAP</sequence>
<organism evidence="4 5">
    <name type="scientific">Ictalurus punctatus</name>
    <name type="common">Channel catfish</name>
    <name type="synonym">Silurus punctatus</name>
    <dbReference type="NCBI Taxonomy" id="7998"/>
    <lineage>
        <taxon>Eukaryota</taxon>
        <taxon>Metazoa</taxon>
        <taxon>Chordata</taxon>
        <taxon>Craniata</taxon>
        <taxon>Vertebrata</taxon>
        <taxon>Euteleostomi</taxon>
        <taxon>Actinopterygii</taxon>
        <taxon>Neopterygii</taxon>
        <taxon>Teleostei</taxon>
        <taxon>Ostariophysi</taxon>
        <taxon>Siluriformes</taxon>
        <taxon>Ictaluridae</taxon>
        <taxon>Ictalurus</taxon>
    </lineage>
</organism>
<evidence type="ECO:0000256" key="2">
    <source>
        <dbReference type="SAM" id="MobiDB-lite"/>
    </source>
</evidence>
<dbReference type="RefSeq" id="XP_017324128.1">
    <property type="nucleotide sequence ID" value="XM_017468639.3"/>
</dbReference>
<reference evidence="4" key="1">
    <citation type="journal article" date="2016" name="Nat. Commun.">
        <title>The channel catfish genome sequence provides insights into the evolution of scale formation in teleosts.</title>
        <authorList>
            <person name="Liu Z."/>
            <person name="Liu S."/>
            <person name="Yao J."/>
            <person name="Bao L."/>
            <person name="Zhang J."/>
            <person name="Li Y."/>
            <person name="Jiang C."/>
            <person name="Sun L."/>
            <person name="Wang R."/>
            <person name="Zhang Y."/>
            <person name="Zhou T."/>
            <person name="Zeng Q."/>
            <person name="Fu Q."/>
            <person name="Gao S."/>
            <person name="Li N."/>
            <person name="Koren S."/>
            <person name="Jiang Y."/>
            <person name="Zimin A."/>
            <person name="Xu P."/>
            <person name="Phillippy A.M."/>
            <person name="Geng X."/>
            <person name="Song L."/>
            <person name="Sun F."/>
            <person name="Li C."/>
            <person name="Wang X."/>
            <person name="Chen A."/>
            <person name="Jin Y."/>
            <person name="Yuan Z."/>
            <person name="Yang Y."/>
            <person name="Tan S."/>
            <person name="Peatman E."/>
            <person name="Lu J."/>
            <person name="Qin Z."/>
            <person name="Dunham R."/>
            <person name="Li Z."/>
            <person name="Sonstegard T."/>
            <person name="Feng J."/>
            <person name="Danzmann R.G."/>
            <person name="Schroeder S."/>
            <person name="Scheffler B."/>
            <person name="Duke M.V."/>
            <person name="Ballard L."/>
            <person name="Kucuktas H."/>
            <person name="Kaltenboeck L."/>
            <person name="Liu H."/>
            <person name="Armbruster J."/>
            <person name="Xie Y."/>
            <person name="Kirby M.L."/>
            <person name="Tian Y."/>
            <person name="Flanagan M.E."/>
            <person name="Mu W."/>
            <person name="Waldbieser G.C."/>
        </authorList>
    </citation>
    <scope>NUCLEOTIDE SEQUENCE [LARGE SCALE GENOMIC DNA]</scope>
    <source>
        <strain evidence="4">SDA103</strain>
    </source>
</reference>
<proteinExistence type="inferred from homology"/>
<dbReference type="AlphaFoldDB" id="A0A2D0R0G0"/>
<reference evidence="5" key="2">
    <citation type="submission" date="2025-08" db="UniProtKB">
        <authorList>
            <consortium name="RefSeq"/>
        </authorList>
    </citation>
    <scope>IDENTIFICATION</scope>
    <source>
        <tissue evidence="5">Blood</tissue>
    </source>
</reference>
<dbReference type="Proteomes" id="UP000221080">
    <property type="component" value="Chromosome 5"/>
</dbReference>
<evidence type="ECO:0000313" key="5">
    <source>
        <dbReference type="RefSeq" id="XP_017324128.1"/>
    </source>
</evidence>
<dbReference type="InterPro" id="IPR019384">
    <property type="entry name" value="FHIP"/>
</dbReference>
<dbReference type="PANTHER" id="PTHR21705:SF9">
    <property type="entry name" value="FHF COMPLEX SUBUNIT HOOK-INTERACTING PROTEIN 2B"/>
    <property type="match status" value="1"/>
</dbReference>
<dbReference type="InterPro" id="IPR045668">
    <property type="entry name" value="FHIP_KELAA_motif"/>
</dbReference>
<feature type="domain" description="FHF complex subunit HOOK-interacting protein C-terminal" evidence="3">
    <location>
        <begin position="464"/>
        <end position="556"/>
    </location>
</feature>
<dbReference type="Pfam" id="PF10257">
    <property type="entry name" value="RAI16-like"/>
    <property type="match status" value="1"/>
</dbReference>
<evidence type="ECO:0000313" key="4">
    <source>
        <dbReference type="Proteomes" id="UP000221080"/>
    </source>
</evidence>
<dbReference type="Pfam" id="PF19311">
    <property type="entry name" value="KELAA"/>
    <property type="match status" value="1"/>
</dbReference>